<dbReference type="HAMAP" id="MF_01206">
    <property type="entry name" value="MsrP"/>
    <property type="match status" value="1"/>
</dbReference>
<evidence type="ECO:0000256" key="3">
    <source>
        <dbReference type="ARBA" id="ARBA00022729"/>
    </source>
</evidence>
<comment type="subunit">
    <text evidence="5">Heterodimer of a catalytic subunit (MsrP) and a heme-binding subunit (MsrQ).</text>
</comment>
<evidence type="ECO:0000256" key="1">
    <source>
        <dbReference type="ARBA" id="ARBA00022505"/>
    </source>
</evidence>
<feature type="binding site" evidence="5">
    <location>
        <position position="231"/>
    </location>
    <ligand>
        <name>Mo-molybdopterin</name>
        <dbReference type="ChEBI" id="CHEBI:71302"/>
    </ligand>
</feature>
<dbReference type="PANTHER" id="PTHR43032">
    <property type="entry name" value="PROTEIN-METHIONINE-SULFOXIDE REDUCTASE"/>
    <property type="match status" value="1"/>
</dbReference>
<keyword evidence="4 5" id="KW-0560">Oxidoreductase</keyword>
<dbReference type="GO" id="GO:0016491">
    <property type="term" value="F:oxidoreductase activity"/>
    <property type="evidence" value="ECO:0007669"/>
    <property type="project" value="UniProtKB-KW"/>
</dbReference>
<comment type="catalytic activity">
    <reaction evidence="5">
        <text>L-methionyl-[protein] + a quinone + H2O = L-methionyl-(R)-S-oxide-[protein] + a quinol</text>
        <dbReference type="Rhea" id="RHEA:51296"/>
        <dbReference type="Rhea" id="RHEA-COMP:12313"/>
        <dbReference type="Rhea" id="RHEA-COMP:12314"/>
        <dbReference type="ChEBI" id="CHEBI:15377"/>
        <dbReference type="ChEBI" id="CHEBI:16044"/>
        <dbReference type="ChEBI" id="CHEBI:24646"/>
        <dbReference type="ChEBI" id="CHEBI:45764"/>
        <dbReference type="ChEBI" id="CHEBI:132124"/>
    </reaction>
</comment>
<evidence type="ECO:0000259" key="6">
    <source>
        <dbReference type="Pfam" id="PF00174"/>
    </source>
</evidence>
<feature type="binding site" evidence="5">
    <location>
        <begin position="93"/>
        <end position="94"/>
    </location>
    <ligand>
        <name>Mo-molybdopterin</name>
        <dbReference type="ChEBI" id="CHEBI:71302"/>
    </ligand>
</feature>
<dbReference type="PANTHER" id="PTHR43032:SF3">
    <property type="entry name" value="PROTEIN-METHIONINE-SULFOXIDE REDUCTASE CATALYTIC SUBUNIT MSRP"/>
    <property type="match status" value="1"/>
</dbReference>
<keyword evidence="8" id="KW-1185">Reference proteome</keyword>
<keyword evidence="2 5" id="KW-0479">Metal-binding</keyword>
<dbReference type="InterPro" id="IPR006311">
    <property type="entry name" value="TAT_signal"/>
</dbReference>
<organism evidence="7 8">
    <name type="scientific">Pseudaquabacterium inlustre</name>
    <dbReference type="NCBI Taxonomy" id="2984192"/>
    <lineage>
        <taxon>Bacteria</taxon>
        <taxon>Pseudomonadati</taxon>
        <taxon>Pseudomonadota</taxon>
        <taxon>Betaproteobacteria</taxon>
        <taxon>Burkholderiales</taxon>
        <taxon>Sphaerotilaceae</taxon>
        <taxon>Pseudaquabacterium</taxon>
    </lineage>
</organism>
<dbReference type="SUPFAM" id="SSF56524">
    <property type="entry name" value="Oxidoreductase molybdopterin-binding domain"/>
    <property type="match status" value="1"/>
</dbReference>
<comment type="caution">
    <text evidence="7">The sequence shown here is derived from an EMBL/GenBank/DDBJ whole genome shotgun (WGS) entry which is preliminary data.</text>
</comment>
<feature type="binding site" evidence="5">
    <location>
        <position position="183"/>
    </location>
    <ligand>
        <name>Mo-molybdopterin</name>
        <dbReference type="ChEBI" id="CHEBI:71302"/>
    </ligand>
</feature>
<gene>
    <name evidence="5 7" type="primary">msrP</name>
    <name evidence="7" type="ORF">AACH10_04490</name>
</gene>
<dbReference type="RefSeq" id="WP_341409150.1">
    <property type="nucleotide sequence ID" value="NZ_JBBUTH010000001.1"/>
</dbReference>
<dbReference type="InterPro" id="IPR000572">
    <property type="entry name" value="OxRdtase_Mopterin-bd_dom"/>
</dbReference>
<proteinExistence type="inferred from homology"/>
<accession>A0ABU9CFL1</accession>
<dbReference type="PROSITE" id="PS51318">
    <property type="entry name" value="TAT"/>
    <property type="match status" value="1"/>
</dbReference>
<evidence type="ECO:0000256" key="4">
    <source>
        <dbReference type="ARBA" id="ARBA00023002"/>
    </source>
</evidence>
<dbReference type="EC" id="1.8.5.-" evidence="5"/>
<keyword evidence="1 5" id="KW-0500">Molybdenum</keyword>
<feature type="binding site" evidence="5">
    <location>
        <position position="90"/>
    </location>
    <ligand>
        <name>Mo-molybdopterin</name>
        <dbReference type="ChEBI" id="CHEBI:71302"/>
    </ligand>
</feature>
<keyword evidence="3 5" id="KW-0732">Signal</keyword>
<sequence length="331" mass="36684">MPFLRPDRGFDHPVPSEITPRTLVEGRRDWMKRVAAGALGPSLAAWAGREALAQPAAAAKGTPLPGGKSAVAGAVTMDKPTARQDATSYNNFYEFGTDKADPARTAGTLKTRPWTVAIEGAVKKPRTIGLDDLMKLAPMEERIYRLRCVEGWSMVIPWVGFSLAELIRQVEPTGNAKYVEFITLADKAQMPGLRSGVLDWPYAEGLRMDEAMHPLTLLAFGMYGEVLPNQNGAPVRLVVPWKYGFKSAKSLVKIRFTEQQPGTSWNKAAQQEYGFYSNVNPKVDHPRWSQATERRIGEDGIFAKKRPTLMFNGYEAQVGQLYAGMDLAKFY</sequence>
<comment type="catalytic activity">
    <reaction evidence="5">
        <text>L-methionyl-[protein] + a quinone + H2O = L-methionyl-(S)-S-oxide-[protein] + a quinol</text>
        <dbReference type="Rhea" id="RHEA:51292"/>
        <dbReference type="Rhea" id="RHEA-COMP:12313"/>
        <dbReference type="Rhea" id="RHEA-COMP:12315"/>
        <dbReference type="ChEBI" id="CHEBI:15377"/>
        <dbReference type="ChEBI" id="CHEBI:16044"/>
        <dbReference type="ChEBI" id="CHEBI:24646"/>
        <dbReference type="ChEBI" id="CHEBI:44120"/>
        <dbReference type="ChEBI" id="CHEBI:132124"/>
    </reaction>
</comment>
<dbReference type="EMBL" id="JBBUTH010000001">
    <property type="protein sequence ID" value="MEK8049489.1"/>
    <property type="molecule type" value="Genomic_DNA"/>
</dbReference>
<evidence type="ECO:0000313" key="7">
    <source>
        <dbReference type="EMBL" id="MEK8049489.1"/>
    </source>
</evidence>
<dbReference type="InterPro" id="IPR022867">
    <property type="entry name" value="MsrP"/>
</dbReference>
<feature type="binding site" evidence="5">
    <location>
        <begin position="247"/>
        <end position="249"/>
    </location>
    <ligand>
        <name>Mo-molybdopterin</name>
        <dbReference type="ChEBI" id="CHEBI:71302"/>
    </ligand>
</feature>
<dbReference type="InterPro" id="IPR036374">
    <property type="entry name" value="OxRdtase_Mopterin-bd_sf"/>
</dbReference>
<feature type="binding site" evidence="5">
    <location>
        <position position="236"/>
    </location>
    <ligand>
        <name>Mo-molybdopterin</name>
        <dbReference type="ChEBI" id="CHEBI:71302"/>
    </ligand>
</feature>
<evidence type="ECO:0000256" key="2">
    <source>
        <dbReference type="ARBA" id="ARBA00022723"/>
    </source>
</evidence>
<protein>
    <recommendedName>
        <fullName evidence="5">Protein-methionine-sulfoxide reductase catalytic subunit MsrP</fullName>
        <ecNumber evidence="5">1.8.5.-</ecNumber>
    </recommendedName>
</protein>
<evidence type="ECO:0000256" key="5">
    <source>
        <dbReference type="HAMAP-Rule" id="MF_01206"/>
    </source>
</evidence>
<name>A0ABU9CFL1_9BURK</name>
<feature type="binding site" evidence="5">
    <location>
        <position position="148"/>
    </location>
    <ligand>
        <name>Mo-molybdopterin</name>
        <dbReference type="ChEBI" id="CHEBI:71302"/>
    </ligand>
    <ligandPart>
        <name>Mo</name>
        <dbReference type="ChEBI" id="CHEBI:28685"/>
    </ligandPart>
</feature>
<comment type="similarity">
    <text evidence="5">Belongs to the MsrP family.</text>
</comment>
<dbReference type="NCBIfam" id="NF003767">
    <property type="entry name" value="PRK05363.1"/>
    <property type="match status" value="1"/>
</dbReference>
<evidence type="ECO:0000313" key="8">
    <source>
        <dbReference type="Proteomes" id="UP001365405"/>
    </source>
</evidence>
<comment type="cofactor">
    <cofactor evidence="5">
        <name>Mo-molybdopterin</name>
        <dbReference type="ChEBI" id="CHEBI:71302"/>
    </cofactor>
    <text evidence="5">Binds 1 Mo-molybdopterin (Mo-MPT) cofactor per subunit.</text>
</comment>
<dbReference type="Proteomes" id="UP001365405">
    <property type="component" value="Unassembled WGS sequence"/>
</dbReference>
<comment type="function">
    <text evidence="5">Part of the MsrPQ system that repairs oxidized periplasmic proteins containing methionine sulfoxide residues (Met-O), using respiratory chain electrons. Thus protects these proteins from oxidative-stress damage caused by reactive species of oxygen and chlorine generated by the host defense mechanisms. MsrPQ is essential for the maintenance of envelope integrity under bleach stress, rescuing a wide series of structurally unrelated periplasmic proteins from methionine oxidation. The catalytic subunit MsrP is non-stereospecific, being able to reduce both (R-) and (S-) diastereoisomers of methionine sulfoxide.</text>
</comment>
<feature type="domain" description="Oxidoreductase molybdopterin-binding" evidence="6">
    <location>
        <begin position="110"/>
        <end position="265"/>
    </location>
</feature>
<comment type="PTM">
    <text evidence="5">Predicted to be exported by the Tat system. The position of the signal peptide cleavage has not been experimentally proven.</text>
</comment>
<dbReference type="Pfam" id="PF00174">
    <property type="entry name" value="Oxidored_molyb"/>
    <property type="match status" value="1"/>
</dbReference>
<dbReference type="Gene3D" id="3.90.420.10">
    <property type="entry name" value="Oxidoreductase, molybdopterin-binding domain"/>
    <property type="match status" value="1"/>
</dbReference>
<reference evidence="7 8" key="1">
    <citation type="submission" date="2024-04" db="EMBL/GenBank/DDBJ databases">
        <title>Novel species of the genus Ideonella isolated from streams.</title>
        <authorList>
            <person name="Lu H."/>
        </authorList>
    </citation>
    <scope>NUCLEOTIDE SEQUENCE [LARGE SCALE GENOMIC DNA]</scope>
    <source>
        <strain evidence="7 8">DXS22W</strain>
    </source>
</reference>